<feature type="domain" description="NB-ARC" evidence="2">
    <location>
        <begin position="391"/>
        <end position="564"/>
    </location>
</feature>
<evidence type="ECO:0000313" key="3">
    <source>
        <dbReference type="EMBL" id="CEL07304.1"/>
    </source>
</evidence>
<keyword evidence="4" id="KW-1185">Reference proteome</keyword>
<dbReference type="InterPro" id="IPR029058">
    <property type="entry name" value="AB_hydrolase_fold"/>
</dbReference>
<dbReference type="PANTHER" id="PTHR48187:SF2">
    <property type="entry name" value="LD21810P"/>
    <property type="match status" value="1"/>
</dbReference>
<dbReference type="GO" id="GO:0043531">
    <property type="term" value="F:ADP binding"/>
    <property type="evidence" value="ECO:0007669"/>
    <property type="project" value="InterPro"/>
</dbReference>
<accession>A0A0U5GA75</accession>
<sequence>MDLASRIKQFGLTLVYESPDPPLVDIVFVHGLNGHPHRTWTSTRTGAFWPVDLLPEVLDQSRVRILTYGYNANVTSFTDGASKDRILNHSETLAAQLAANRTIKHCSERPIIFVCHSLGGLVVKRALIYSRSLTNEKVEHLRSIYVSTYGILFLGTPHNGSEVAKWGLLLQNICSAVMPKKFMESSPQLVKALKTNNETLQNINSLFTDMIPRFHIYFFHETLSTDVKGTREVIVDESSAAPYADGVERMGIEATHSHMCKFDDENAPGYETVAEALLRYSRDAPATIQERWREEEKTRMIIRTQKAREIFGDAGVGGVGAVGQADRAAPSVNPVKYLPPPPDKPPSPVSDMAKDMVNSADLSLSRSWQREPLWVVPSGFHRNATFFGMTKQLETLHTRLFKAKKRAEHLTAVLIAGVPGSGKSHLARQYVWTHRDDYPGGIFWVDAKSRQSTYKCFWDIAQAATLTDGEEFQNPDTKSSSKYVDAVRQWLQSRQEWLLVFDGVSFNHDDDINHFKQFLPFRERCSIIYTSVDKTLRKKQRLYEPYCLQVLPLEIEDACKLLFKDLGIKRPTKEQVRKATEVVTHYECLPLAIHAISHRLSATDKPIEKYHINSHLIDEKLAEPFLSIMYDLYWGEHFPALNLINLLSFLGHQVPVGLITLGKSFLEAWDIEVFTSSRHGERGDLDTTLGILIRYGLIERTSDQYPLLQTPSPRSEKYALDPKAVMPDLSESQTESSQEGFFTTYQSSGVSDIIKIHSVVQGFCRDELKIMDKEIRNQPESSEANAGFYDSWLVVATRVFCTSFENAKCRMDRVDDCGSVKDYREYETHASQLMKNYPKRNRATAPYGIVADSLKQLKEALKTIRSEIDRISPSSSQESIRKHRSVFDRSSSSSSFPDSMASDGPSRQLTLDFDDIVRSESPEQRLSPQKVNLGPIIPHIFRRSTHESEELRTDYRLDKEDDGYLRHDGYSKNDGYVTDDESSKARSPAMSQISIGTERPRSHPSTPPQDDEGWHVVENPVRNRPVTKGQSERPKQRRQQQGQPQSQPKPLRRRPAFPRSIGDSKPVAPVLQKTPAWRSAPEVLTARDIPHRTASEALVAVSKGSPPASNDNLNRPRIAHGQKENAPTYASVAKLAHHIPTDQTPSQLQSHPSSRLDALDLMGAPDSHHYGTHRISNRRLVPEDLSASTPILGIPYENNIEIKIPRRPRESNAASVSAIPSAFTSKSSTSLGSINQHPSAIMPGASPPSSLPASGSEPMSRNPSGQSQSQQSGAWSSATATASDPQYRTFAPPRLSPLSSTFQQAQSHPSHYTQQQNTHLLTGTGSWTSDTPTLSGQRISPVPGPIQLQGPVTGSGLASGPSYAAVAQRRYIPPLDMGLDFEMDPEPEVHDSIWSPPASSCAAGAGNIGVGVGNGTMHFGTHAVDLRTARRRFQASAQAAAQAQAQVQGRGQGRTHLQPSQYHIYHENRSGPLMPVSSRQNEFEYDRGQDLGQEGGYTYGYGYGPTLGTGSEYGFGYDGLSQGPGQGSGPGQGHVRGRTQGQEGMNGRGRGYKYSGPGRPRSGSSPGFQF</sequence>
<dbReference type="Gene3D" id="3.40.50.1820">
    <property type="entry name" value="alpha/beta hydrolase"/>
    <property type="match status" value="1"/>
</dbReference>
<name>A0A0U5GA75_ASPCI</name>
<evidence type="ECO:0000313" key="4">
    <source>
        <dbReference type="Proteomes" id="UP000054771"/>
    </source>
</evidence>
<dbReference type="OrthoDB" id="5086500at2759"/>
<dbReference type="Proteomes" id="UP000054771">
    <property type="component" value="Unassembled WGS sequence"/>
</dbReference>
<dbReference type="Gene3D" id="3.40.50.300">
    <property type="entry name" value="P-loop containing nucleotide triphosphate hydrolases"/>
    <property type="match status" value="1"/>
</dbReference>
<feature type="region of interest" description="Disordered" evidence="1">
    <location>
        <begin position="332"/>
        <end position="351"/>
    </location>
</feature>
<organism evidence="3 4">
    <name type="scientific">Aspergillus calidoustus</name>
    <dbReference type="NCBI Taxonomy" id="454130"/>
    <lineage>
        <taxon>Eukaryota</taxon>
        <taxon>Fungi</taxon>
        <taxon>Dikarya</taxon>
        <taxon>Ascomycota</taxon>
        <taxon>Pezizomycotina</taxon>
        <taxon>Eurotiomycetes</taxon>
        <taxon>Eurotiomycetidae</taxon>
        <taxon>Eurotiales</taxon>
        <taxon>Aspergillaceae</taxon>
        <taxon>Aspergillus</taxon>
        <taxon>Aspergillus subgen. Nidulantes</taxon>
    </lineage>
</organism>
<feature type="compositionally biased region" description="Low complexity" evidence="1">
    <location>
        <begin position="1251"/>
        <end position="1283"/>
    </location>
</feature>
<feature type="compositionally biased region" description="Basic and acidic residues" evidence="1">
    <location>
        <begin position="961"/>
        <end position="971"/>
    </location>
</feature>
<evidence type="ECO:0000256" key="1">
    <source>
        <dbReference type="SAM" id="MobiDB-lite"/>
    </source>
</evidence>
<feature type="compositionally biased region" description="Low complexity" evidence="1">
    <location>
        <begin position="888"/>
        <end position="903"/>
    </location>
</feature>
<evidence type="ECO:0000259" key="2">
    <source>
        <dbReference type="Pfam" id="PF00931"/>
    </source>
</evidence>
<dbReference type="SUPFAM" id="SSF52540">
    <property type="entry name" value="P-loop containing nucleoside triphosphate hydrolases"/>
    <property type="match status" value="1"/>
</dbReference>
<feature type="region of interest" description="Disordered" evidence="1">
    <location>
        <begin position="870"/>
        <end position="907"/>
    </location>
</feature>
<feature type="compositionally biased region" description="Low complexity" evidence="1">
    <location>
        <begin position="1555"/>
        <end position="1570"/>
    </location>
</feature>
<reference evidence="4" key="1">
    <citation type="journal article" date="2016" name="Genome Announc.">
        <title>Draft genome sequences of fungus Aspergillus calidoustus.</title>
        <authorList>
            <person name="Horn F."/>
            <person name="Linde J."/>
            <person name="Mattern D.J."/>
            <person name="Walther G."/>
            <person name="Guthke R."/>
            <person name="Scherlach K."/>
            <person name="Martin K."/>
            <person name="Brakhage A.A."/>
            <person name="Petzke L."/>
            <person name="Valiante V."/>
        </authorList>
    </citation>
    <scope>NUCLEOTIDE SEQUENCE [LARGE SCALE GENOMIC DNA]</scope>
    <source>
        <strain evidence="4">SF006504</strain>
    </source>
</reference>
<feature type="compositionally biased region" description="Gly residues" evidence="1">
    <location>
        <begin position="1515"/>
        <end position="1534"/>
    </location>
</feature>
<feature type="compositionally biased region" description="Low complexity" evidence="1">
    <location>
        <begin position="1039"/>
        <end position="1049"/>
    </location>
</feature>
<dbReference type="SUPFAM" id="SSF53474">
    <property type="entry name" value="alpha/beta-Hydrolases"/>
    <property type="match status" value="1"/>
</dbReference>
<feature type="compositionally biased region" description="Pro residues" evidence="1">
    <location>
        <begin position="337"/>
        <end position="348"/>
    </location>
</feature>
<protein>
    <recommendedName>
        <fullName evidence="2">NB-ARC domain-containing protein</fullName>
    </recommendedName>
</protein>
<dbReference type="EMBL" id="CDMC01000009">
    <property type="protein sequence ID" value="CEL07304.1"/>
    <property type="molecule type" value="Genomic_DNA"/>
</dbReference>
<gene>
    <name evidence="3" type="ORF">ASPCAL10466</name>
</gene>
<feature type="region of interest" description="Disordered" evidence="1">
    <location>
        <begin position="961"/>
        <end position="1069"/>
    </location>
</feature>
<dbReference type="InterPro" id="IPR027417">
    <property type="entry name" value="P-loop_NTPase"/>
</dbReference>
<feature type="compositionally biased region" description="Polar residues" evidence="1">
    <location>
        <begin position="1224"/>
        <end position="1238"/>
    </location>
</feature>
<dbReference type="Pfam" id="PF00931">
    <property type="entry name" value="NB-ARC"/>
    <property type="match status" value="1"/>
</dbReference>
<feature type="region of interest" description="Disordered" evidence="1">
    <location>
        <begin position="1515"/>
        <end position="1570"/>
    </location>
</feature>
<dbReference type="PANTHER" id="PTHR48187">
    <property type="entry name" value="LD21810P"/>
    <property type="match status" value="1"/>
</dbReference>
<feature type="compositionally biased region" description="Polar residues" evidence="1">
    <location>
        <begin position="1297"/>
        <end position="1338"/>
    </location>
</feature>
<proteinExistence type="predicted"/>
<dbReference type="InterPro" id="IPR002182">
    <property type="entry name" value="NB-ARC"/>
</dbReference>
<feature type="region of interest" description="Disordered" evidence="1">
    <location>
        <begin position="1224"/>
        <end position="1342"/>
    </location>
</feature>